<accession>A0A9X3ITC8</accession>
<name>A0A9X3ITC8_9GAMM</name>
<dbReference type="SUPFAM" id="SSF56925">
    <property type="entry name" value="OMPA-like"/>
    <property type="match status" value="1"/>
</dbReference>
<organism evidence="3 4">
    <name type="scientific">Parathalassolituus penaei</name>
    <dbReference type="NCBI Taxonomy" id="2997323"/>
    <lineage>
        <taxon>Bacteria</taxon>
        <taxon>Pseudomonadati</taxon>
        <taxon>Pseudomonadota</taxon>
        <taxon>Gammaproteobacteria</taxon>
        <taxon>Oceanospirillales</taxon>
        <taxon>Oceanospirillaceae</taxon>
        <taxon>Parathalassolituus</taxon>
    </lineage>
</organism>
<keyword evidence="1" id="KW-0732">Signal</keyword>
<dbReference type="InterPro" id="IPR011250">
    <property type="entry name" value="OMP/PagP_B-barrel"/>
</dbReference>
<reference evidence="3" key="1">
    <citation type="submission" date="2022-11" db="EMBL/GenBank/DDBJ databases">
        <title>Parathalassolutuus dongxingensis gen. nov., sp. nov., a novel member of family Oceanospirillaceae isolated from a coastal shrimp pond in Guangxi, China.</title>
        <authorList>
            <person name="Chen H."/>
        </authorList>
    </citation>
    <scope>NUCLEOTIDE SEQUENCE</scope>
    <source>
        <strain evidence="3">G-43</strain>
    </source>
</reference>
<keyword evidence="4" id="KW-1185">Reference proteome</keyword>
<dbReference type="EMBL" id="JAPNOA010000028">
    <property type="protein sequence ID" value="MCY0965769.1"/>
    <property type="molecule type" value="Genomic_DNA"/>
</dbReference>
<evidence type="ECO:0000313" key="3">
    <source>
        <dbReference type="EMBL" id="MCY0965769.1"/>
    </source>
</evidence>
<comment type="caution">
    <text evidence="3">The sequence shown here is derived from an EMBL/GenBank/DDBJ whole genome shotgun (WGS) entry which is preliminary data.</text>
</comment>
<evidence type="ECO:0000313" key="4">
    <source>
        <dbReference type="Proteomes" id="UP001150830"/>
    </source>
</evidence>
<dbReference type="Proteomes" id="UP001150830">
    <property type="component" value="Unassembled WGS sequence"/>
</dbReference>
<protein>
    <submittedName>
        <fullName evidence="3">Outer membrane beta-barrel protein</fullName>
    </submittedName>
</protein>
<proteinExistence type="predicted"/>
<dbReference type="InterPro" id="IPR027385">
    <property type="entry name" value="Beta-barrel_OMP"/>
</dbReference>
<dbReference type="Pfam" id="PF13505">
    <property type="entry name" value="OMP_b-brl"/>
    <property type="match status" value="1"/>
</dbReference>
<feature type="domain" description="Outer membrane protein beta-barrel" evidence="2">
    <location>
        <begin position="127"/>
        <end position="271"/>
    </location>
</feature>
<evidence type="ECO:0000259" key="2">
    <source>
        <dbReference type="Pfam" id="PF13505"/>
    </source>
</evidence>
<evidence type="ECO:0000256" key="1">
    <source>
        <dbReference type="ARBA" id="ARBA00022729"/>
    </source>
</evidence>
<gene>
    <name evidence="3" type="ORF">OUO13_11260</name>
</gene>
<sequence length="271" mass="28978">MAAHLTPVRAGLATALLVLTPFVNAEVVEDKPSVGAMVADVVLARPLYFVMSQAGAVLYTVTLPFSAMGGNSEEAAEAMVITPLQATYTRCLGCGKSPNTVGELKEGEGKEIDSFVLLSGGRVAMSADGDDSSDLGLGIYYGSHFALADKSRFDVMAGYKDFGSVKFDTTLGTASEDLSSWQVITRVGRALDAKSDVMFKLGLHRWTLREELAGTSETATGYGLLYGIGLDHEIDQNWRAGVDFTYYNIEDSGLDIKATVTTLDATIGYYF</sequence>
<dbReference type="AlphaFoldDB" id="A0A9X3ITC8"/>
<dbReference type="RefSeq" id="WP_283173980.1">
    <property type="nucleotide sequence ID" value="NZ_JAPNOA010000028.1"/>
</dbReference>
<dbReference type="Gene3D" id="2.40.160.20">
    <property type="match status" value="1"/>
</dbReference>